<keyword evidence="4" id="KW-1133">Transmembrane helix</keyword>
<evidence type="ECO:0000256" key="1">
    <source>
        <dbReference type="ARBA" id="ARBA00005278"/>
    </source>
</evidence>
<dbReference type="AlphaFoldDB" id="A0A6V8SC24"/>
<feature type="transmembrane region" description="Helical" evidence="4">
    <location>
        <begin position="418"/>
        <end position="443"/>
    </location>
</feature>
<comment type="similarity">
    <text evidence="1">Belongs to the GerABKA family.</text>
</comment>
<dbReference type="Pfam" id="PF03323">
    <property type="entry name" value="GerA"/>
    <property type="match status" value="1"/>
</dbReference>
<feature type="transmembrane region" description="Helical" evidence="4">
    <location>
        <begin position="253"/>
        <end position="274"/>
    </location>
</feature>
<sequence length="503" mass="55905">MENRVVATQLDNNKNFIKGKLGGSGDVMYREFTIPMFGDKNALAVYIDGLVGAKEIDDILLRPLMSRKNESINPQDNNALDQLISKGVISKSVTTSKDFEKLLDSLLAGDTIVFIDTIDQGMIISTRGFQMRSLAEPSNEASIRGAKDSFIESIRANTALIRRRIRDYDLRFDSLKVGERTKTDIALAYIDSIVNKDVLKELNDRLNRIDIDAVLDSAYIEEMIEDSPFSLFPQIEVTERPDKACASILEGKIIVIVDNSPFVLILPVVFWQFFQASDDYYERFQIATFLRWLRVGALVMSMTLSSIYVMLVSFHQEMLPTPLALNIASSREGVPFPAILEAMFMEVMFEIMREAGLRMPKPIGQAVGIVGALVIGEAAVNAGLVGPLLVIMVAGSAISSFAIPAYSASYSLRLTRFFILICTGIFGILGFLGSGIFITLHLLSLRSFGVQFLGTLDPVLSRGRRDTLFKAPLWAMKKRSSIYGSQEAYRQSKKGNKPEKPKK</sequence>
<dbReference type="PANTHER" id="PTHR22550">
    <property type="entry name" value="SPORE GERMINATION PROTEIN"/>
    <property type="match status" value="1"/>
</dbReference>
<dbReference type="GO" id="GO:0009847">
    <property type="term" value="P:spore germination"/>
    <property type="evidence" value="ECO:0007669"/>
    <property type="project" value="InterPro"/>
</dbReference>
<reference evidence="5 6" key="1">
    <citation type="submission" date="2020-07" db="EMBL/GenBank/DDBJ databases">
        <title>A new beta-1,3-glucan-decomposing anaerobic bacterium isolated from anoxic soil subjected to biological soil disinfestation.</title>
        <authorList>
            <person name="Ueki A."/>
            <person name="Tonouchi A."/>
        </authorList>
    </citation>
    <scope>NUCLEOTIDE SEQUENCE [LARGE SCALE GENOMIC DNA]</scope>
    <source>
        <strain evidence="5 6">TW1</strain>
    </source>
</reference>
<protein>
    <submittedName>
        <fullName evidence="5">Spore germination protein B1</fullName>
    </submittedName>
</protein>
<dbReference type="RefSeq" id="WP_183276339.1">
    <property type="nucleotide sequence ID" value="NZ_BLZR01000001.1"/>
</dbReference>
<keyword evidence="4" id="KW-0812">Transmembrane</keyword>
<dbReference type="InterPro" id="IPR050768">
    <property type="entry name" value="UPF0353/GerABKA_families"/>
</dbReference>
<name>A0A6V8SC24_9CLOT</name>
<dbReference type="PIRSF" id="PIRSF005690">
    <property type="entry name" value="GerBA"/>
    <property type="match status" value="1"/>
</dbReference>
<dbReference type="EMBL" id="BLZR01000001">
    <property type="protein sequence ID" value="GFP74799.1"/>
    <property type="molecule type" value="Genomic_DNA"/>
</dbReference>
<organism evidence="5 6">
    <name type="scientific">Clostridium fungisolvens</name>
    <dbReference type="NCBI Taxonomy" id="1604897"/>
    <lineage>
        <taxon>Bacteria</taxon>
        <taxon>Bacillati</taxon>
        <taxon>Bacillota</taxon>
        <taxon>Clostridia</taxon>
        <taxon>Eubacteriales</taxon>
        <taxon>Clostridiaceae</taxon>
        <taxon>Clostridium</taxon>
    </lineage>
</organism>
<keyword evidence="2 4" id="KW-0472">Membrane</keyword>
<feature type="transmembrane region" description="Helical" evidence="4">
    <location>
        <begin position="363"/>
        <end position="382"/>
    </location>
</feature>
<evidence type="ECO:0000313" key="6">
    <source>
        <dbReference type="Proteomes" id="UP000580568"/>
    </source>
</evidence>
<gene>
    <name evidence="5" type="ORF">bsdtw1_00859</name>
</gene>
<dbReference type="InterPro" id="IPR004995">
    <property type="entry name" value="Spore_Ger"/>
</dbReference>
<evidence type="ECO:0000256" key="3">
    <source>
        <dbReference type="SAM" id="MobiDB-lite"/>
    </source>
</evidence>
<evidence type="ECO:0000313" key="5">
    <source>
        <dbReference type="EMBL" id="GFP74799.1"/>
    </source>
</evidence>
<accession>A0A6V8SC24</accession>
<feature type="transmembrane region" description="Helical" evidence="4">
    <location>
        <begin position="295"/>
        <end position="314"/>
    </location>
</feature>
<evidence type="ECO:0000256" key="2">
    <source>
        <dbReference type="ARBA" id="ARBA00023136"/>
    </source>
</evidence>
<feature type="region of interest" description="Disordered" evidence="3">
    <location>
        <begin position="482"/>
        <end position="503"/>
    </location>
</feature>
<keyword evidence="6" id="KW-1185">Reference proteome</keyword>
<feature type="transmembrane region" description="Helical" evidence="4">
    <location>
        <begin position="388"/>
        <end position="406"/>
    </location>
</feature>
<dbReference type="GO" id="GO:0016020">
    <property type="term" value="C:membrane"/>
    <property type="evidence" value="ECO:0007669"/>
    <property type="project" value="InterPro"/>
</dbReference>
<dbReference type="PANTHER" id="PTHR22550:SF5">
    <property type="entry name" value="LEUCINE ZIPPER PROTEIN 4"/>
    <property type="match status" value="1"/>
</dbReference>
<comment type="caution">
    <text evidence="5">The sequence shown here is derived from an EMBL/GenBank/DDBJ whole genome shotgun (WGS) entry which is preliminary data.</text>
</comment>
<evidence type="ECO:0000256" key="4">
    <source>
        <dbReference type="SAM" id="Phobius"/>
    </source>
</evidence>
<dbReference type="Proteomes" id="UP000580568">
    <property type="component" value="Unassembled WGS sequence"/>
</dbReference>
<proteinExistence type="inferred from homology"/>